<keyword evidence="4" id="KW-0574">Periplasm</keyword>
<dbReference type="PANTHER" id="PTHR30222">
    <property type="entry name" value="SPERMIDINE/PUTRESCINE-BINDING PERIPLASMIC PROTEIN"/>
    <property type="match status" value="1"/>
</dbReference>
<accession>A0A429Y7B3</accession>
<evidence type="ECO:0000256" key="2">
    <source>
        <dbReference type="ARBA" id="ARBA00022448"/>
    </source>
</evidence>
<dbReference type="InterPro" id="IPR006059">
    <property type="entry name" value="SBP"/>
</dbReference>
<dbReference type="AlphaFoldDB" id="A0A429Y7B3"/>
<reference evidence="6" key="1">
    <citation type="submission" date="2018-12" db="EMBL/GenBank/DDBJ databases">
        <authorList>
            <person name="Sun L."/>
            <person name="Chen Z."/>
        </authorList>
    </citation>
    <scope>NUCLEOTIDE SEQUENCE [LARGE SCALE GENOMIC DNA]</scope>
    <source>
        <strain evidence="6">3-2-2</strain>
    </source>
</reference>
<dbReference type="GO" id="GO:0015846">
    <property type="term" value="P:polyamine transport"/>
    <property type="evidence" value="ECO:0007669"/>
    <property type="project" value="InterPro"/>
</dbReference>
<dbReference type="EMBL" id="QYTV02000001">
    <property type="protein sequence ID" value="RST77295.1"/>
    <property type="molecule type" value="Genomic_DNA"/>
</dbReference>
<dbReference type="PRINTS" id="PR00909">
    <property type="entry name" value="SPERMDNBNDNG"/>
</dbReference>
<dbReference type="PROSITE" id="PS51257">
    <property type="entry name" value="PROKAR_LIPOPROTEIN"/>
    <property type="match status" value="1"/>
</dbReference>
<dbReference type="OrthoDB" id="9769319at2"/>
<feature type="chain" id="PRO_5039283079" evidence="5">
    <location>
        <begin position="20"/>
        <end position="356"/>
    </location>
</feature>
<evidence type="ECO:0000256" key="1">
    <source>
        <dbReference type="ARBA" id="ARBA00004418"/>
    </source>
</evidence>
<dbReference type="CDD" id="cd13589">
    <property type="entry name" value="PBP2_polyamine_RpCGA009"/>
    <property type="match status" value="1"/>
</dbReference>
<evidence type="ECO:0000256" key="4">
    <source>
        <dbReference type="ARBA" id="ARBA00022764"/>
    </source>
</evidence>
<gene>
    <name evidence="6" type="ORF">D4T97_002050</name>
</gene>
<feature type="signal peptide" evidence="5">
    <location>
        <begin position="1"/>
        <end position="19"/>
    </location>
</feature>
<evidence type="ECO:0000256" key="5">
    <source>
        <dbReference type="SAM" id="SignalP"/>
    </source>
</evidence>
<dbReference type="PANTHER" id="PTHR30222:SF2">
    <property type="entry name" value="ABC TRANSPORTER SUBSTRATE-BINDING PROTEIN"/>
    <property type="match status" value="1"/>
</dbReference>
<dbReference type="Proteomes" id="UP000287156">
    <property type="component" value="Unassembled WGS sequence"/>
</dbReference>
<organism evidence="6 7">
    <name type="scientific">Siminovitchia acidinfaciens</name>
    <dbReference type="NCBI Taxonomy" id="2321395"/>
    <lineage>
        <taxon>Bacteria</taxon>
        <taxon>Bacillati</taxon>
        <taxon>Bacillota</taxon>
        <taxon>Bacilli</taxon>
        <taxon>Bacillales</taxon>
        <taxon>Bacillaceae</taxon>
        <taxon>Siminovitchia</taxon>
    </lineage>
</organism>
<protein>
    <submittedName>
        <fullName evidence="6">ABC transporter substrate-binding protein</fullName>
    </submittedName>
</protein>
<evidence type="ECO:0000313" key="6">
    <source>
        <dbReference type="EMBL" id="RST77295.1"/>
    </source>
</evidence>
<evidence type="ECO:0000313" key="7">
    <source>
        <dbReference type="Proteomes" id="UP000287156"/>
    </source>
</evidence>
<dbReference type="Pfam" id="PF13416">
    <property type="entry name" value="SBP_bac_8"/>
    <property type="match status" value="1"/>
</dbReference>
<keyword evidence="2" id="KW-0813">Transport</keyword>
<comment type="subcellular location">
    <subcellularLocation>
        <location evidence="1">Periplasm</location>
    </subcellularLocation>
</comment>
<dbReference type="GO" id="GO:0019808">
    <property type="term" value="F:polyamine binding"/>
    <property type="evidence" value="ECO:0007669"/>
    <property type="project" value="InterPro"/>
</dbReference>
<evidence type="ECO:0000256" key="3">
    <source>
        <dbReference type="ARBA" id="ARBA00022729"/>
    </source>
</evidence>
<sequence>MFKKVVLAGILSTLAIFTAACGSSGTESSGTEGGKKETLVVVDWGGAVTEARKDTIFKPFEEKFDVKIEVESPTDYGKFKAMVEGGNVNWDVVNVDTFWGEQAGKQGLVEPIDYEVVDKEDILTEMANEYSVGAEMYSSVIAYSTDAFSEDNHPKTWEDFWNVDKFPGARGLYNSAYETLEIALLADGVKPEDLYPLDVDRAFESLDKLAAKTEIVWWDAGAQPVELLSTGTVTISTAWNGRITEAKKDNAPVDLHYNQATLASESWAVPKGSKNKDLAMEFINFATTAEVQAAFSETIDYSPVNQKAIELLPTEVQERLGQSPELAKTQVIMDPVYWAEHYDEISERLQEWHLKQ</sequence>
<dbReference type="Gene3D" id="3.40.190.10">
    <property type="entry name" value="Periplasmic binding protein-like II"/>
    <property type="match status" value="2"/>
</dbReference>
<keyword evidence="7" id="KW-1185">Reference proteome</keyword>
<dbReference type="RefSeq" id="WP_126047161.1">
    <property type="nucleotide sequence ID" value="NZ_QYTV02000001.1"/>
</dbReference>
<proteinExistence type="predicted"/>
<dbReference type="InterPro" id="IPR001188">
    <property type="entry name" value="Sperm_putr-bd"/>
</dbReference>
<name>A0A429Y7B3_9BACI</name>
<comment type="caution">
    <text evidence="6">The sequence shown here is derived from an EMBL/GenBank/DDBJ whole genome shotgun (WGS) entry which is preliminary data.</text>
</comment>
<keyword evidence="3 5" id="KW-0732">Signal</keyword>
<dbReference type="GO" id="GO:0042597">
    <property type="term" value="C:periplasmic space"/>
    <property type="evidence" value="ECO:0007669"/>
    <property type="project" value="UniProtKB-SubCell"/>
</dbReference>
<dbReference type="SUPFAM" id="SSF53850">
    <property type="entry name" value="Periplasmic binding protein-like II"/>
    <property type="match status" value="1"/>
</dbReference>